<evidence type="ECO:0000313" key="2">
    <source>
        <dbReference type="EMBL" id="PPQ80735.1"/>
    </source>
</evidence>
<feature type="compositionally biased region" description="Low complexity" evidence="1">
    <location>
        <begin position="178"/>
        <end position="204"/>
    </location>
</feature>
<dbReference type="InParanoid" id="A0A409WQD5"/>
<comment type="caution">
    <text evidence="2">The sequence shown here is derived from an EMBL/GenBank/DDBJ whole genome shotgun (WGS) entry which is preliminary data.</text>
</comment>
<gene>
    <name evidence="2" type="ORF">CVT25_001855</name>
</gene>
<keyword evidence="3" id="KW-1185">Reference proteome</keyword>
<dbReference type="EMBL" id="NHYD01003311">
    <property type="protein sequence ID" value="PPQ80735.1"/>
    <property type="molecule type" value="Genomic_DNA"/>
</dbReference>
<reference evidence="2 3" key="1">
    <citation type="journal article" date="2018" name="Evol. Lett.">
        <title>Horizontal gene cluster transfer increased hallucinogenic mushroom diversity.</title>
        <authorList>
            <person name="Reynolds H.T."/>
            <person name="Vijayakumar V."/>
            <person name="Gluck-Thaler E."/>
            <person name="Korotkin H.B."/>
            <person name="Matheny P.B."/>
            <person name="Slot J.C."/>
        </authorList>
    </citation>
    <scope>NUCLEOTIDE SEQUENCE [LARGE SCALE GENOMIC DNA]</scope>
    <source>
        <strain evidence="2 3">2631</strain>
    </source>
</reference>
<feature type="region of interest" description="Disordered" evidence="1">
    <location>
        <begin position="46"/>
        <end position="68"/>
    </location>
</feature>
<accession>A0A409WQD5</accession>
<feature type="region of interest" description="Disordered" evidence="1">
    <location>
        <begin position="157"/>
        <end position="225"/>
    </location>
</feature>
<proteinExistence type="predicted"/>
<dbReference type="Proteomes" id="UP000283269">
    <property type="component" value="Unassembled WGS sequence"/>
</dbReference>
<dbReference type="STRING" id="93625.A0A409WQD5"/>
<sequence>MTEYDYTPEAMGRYMSNQDRTSHYAGTGSQNLSADRFNIGTSDYRRNYSHDGFPYGQASSSDYRRGRGRSQYLDRLQGEGMNPYDSRTYPNQFGSQQASINGRILDHNEMPPLEEHYDNIPSRHPSYQMGRTLSQGYNPLIPSRYPVAPHMANTYMAPPIRVPSSANSYSRRRRHRSQSYGRDSSGGSYSSRSHSTDSLSSGDSRSYHASGNPYATILPTHNSPTVVQPSHNYPIVVPINGGTGGYVVVPPVGQNMRVIDPSRPYKDLSIIDRILSPSTWGFGRKKHTIILS</sequence>
<evidence type="ECO:0000256" key="1">
    <source>
        <dbReference type="SAM" id="MobiDB-lite"/>
    </source>
</evidence>
<feature type="region of interest" description="Disordered" evidence="1">
    <location>
        <begin position="75"/>
        <end position="94"/>
    </location>
</feature>
<name>A0A409WQD5_PSICY</name>
<dbReference type="AlphaFoldDB" id="A0A409WQD5"/>
<organism evidence="2 3">
    <name type="scientific">Psilocybe cyanescens</name>
    <dbReference type="NCBI Taxonomy" id="93625"/>
    <lineage>
        <taxon>Eukaryota</taxon>
        <taxon>Fungi</taxon>
        <taxon>Dikarya</taxon>
        <taxon>Basidiomycota</taxon>
        <taxon>Agaricomycotina</taxon>
        <taxon>Agaricomycetes</taxon>
        <taxon>Agaricomycetidae</taxon>
        <taxon>Agaricales</taxon>
        <taxon>Agaricineae</taxon>
        <taxon>Strophariaceae</taxon>
        <taxon>Psilocybe</taxon>
    </lineage>
</organism>
<protein>
    <submittedName>
        <fullName evidence="2">Uncharacterized protein</fullName>
    </submittedName>
</protein>
<evidence type="ECO:0000313" key="3">
    <source>
        <dbReference type="Proteomes" id="UP000283269"/>
    </source>
</evidence>
<dbReference type="OrthoDB" id="3069793at2759"/>